<evidence type="ECO:0000313" key="7">
    <source>
        <dbReference type="EMBL" id="MDE8650916.1"/>
    </source>
</evidence>
<dbReference type="InterPro" id="IPR051619">
    <property type="entry name" value="TypeII_TA_RNase_PINc/VapC"/>
</dbReference>
<protein>
    <recommendedName>
        <fullName evidence="5">Ribonuclease VapC</fullName>
        <shortName evidence="5">RNase VapC</shortName>
        <ecNumber evidence="5">3.1.-.-</ecNumber>
    </recommendedName>
    <alternativeName>
        <fullName evidence="5">Toxin VapC</fullName>
    </alternativeName>
</protein>
<dbReference type="Gene3D" id="3.40.50.1010">
    <property type="entry name" value="5'-nuclease"/>
    <property type="match status" value="1"/>
</dbReference>
<keyword evidence="3 5" id="KW-0479">Metal-binding</keyword>
<dbReference type="HAMAP" id="MF_00265">
    <property type="entry name" value="VapC_Nob1"/>
    <property type="match status" value="1"/>
</dbReference>
<keyword evidence="8" id="KW-1185">Reference proteome</keyword>
<dbReference type="PANTHER" id="PTHR35901">
    <property type="entry name" value="RIBONUCLEASE VAPC3"/>
    <property type="match status" value="1"/>
</dbReference>
<dbReference type="PANTHER" id="PTHR35901:SF1">
    <property type="entry name" value="EXONUCLEASE VAPC9"/>
    <property type="match status" value="1"/>
</dbReference>
<keyword evidence="4 5" id="KW-0378">Hydrolase</keyword>
<dbReference type="InterPro" id="IPR022907">
    <property type="entry name" value="VapC_family"/>
</dbReference>
<dbReference type="InterPro" id="IPR029060">
    <property type="entry name" value="PIN-like_dom_sf"/>
</dbReference>
<evidence type="ECO:0000313" key="8">
    <source>
        <dbReference type="Proteomes" id="UP001216253"/>
    </source>
</evidence>
<name>A0ABT5WLJ3_9SPHN</name>
<keyword evidence="5" id="KW-0460">Magnesium</keyword>
<proteinExistence type="inferred from homology"/>
<evidence type="ECO:0000256" key="1">
    <source>
        <dbReference type="ARBA" id="ARBA00022649"/>
    </source>
</evidence>
<evidence type="ECO:0000256" key="2">
    <source>
        <dbReference type="ARBA" id="ARBA00022722"/>
    </source>
</evidence>
<sequence>MSHYLDASVLVALLTDELASEKAARFVGEARQPLYVSDFARGEVASAISRLVRMGGLDAADAGERLTAFEEWCATAARPLATEAADIRLAALLVARFALALRMPDAIHLAAAQARSMTLVTLDQRMAEKAAALGIAVVVPD</sequence>
<evidence type="ECO:0000259" key="6">
    <source>
        <dbReference type="Pfam" id="PF01850"/>
    </source>
</evidence>
<organism evidence="7 8">
    <name type="scientific">Novosphingobium album</name>
    <name type="common">ex Liu et al. 2023</name>
    <dbReference type="NCBI Taxonomy" id="3031130"/>
    <lineage>
        <taxon>Bacteria</taxon>
        <taxon>Pseudomonadati</taxon>
        <taxon>Pseudomonadota</taxon>
        <taxon>Alphaproteobacteria</taxon>
        <taxon>Sphingomonadales</taxon>
        <taxon>Sphingomonadaceae</taxon>
        <taxon>Novosphingobium</taxon>
    </lineage>
</organism>
<keyword evidence="5" id="KW-0800">Toxin</keyword>
<comment type="cofactor">
    <cofactor evidence="5">
        <name>Mg(2+)</name>
        <dbReference type="ChEBI" id="CHEBI:18420"/>
    </cofactor>
</comment>
<dbReference type="Pfam" id="PF01850">
    <property type="entry name" value="PIN"/>
    <property type="match status" value="1"/>
</dbReference>
<gene>
    <name evidence="5" type="primary">vapC</name>
    <name evidence="7" type="ORF">PYV00_04180</name>
</gene>
<dbReference type="Proteomes" id="UP001216253">
    <property type="component" value="Unassembled WGS sequence"/>
</dbReference>
<keyword evidence="2 5" id="KW-0540">Nuclease</keyword>
<dbReference type="EC" id="3.1.-.-" evidence="5"/>
<keyword evidence="1 5" id="KW-1277">Toxin-antitoxin system</keyword>
<dbReference type="RefSeq" id="WP_275226994.1">
    <property type="nucleotide sequence ID" value="NZ_JARESE010000010.1"/>
</dbReference>
<evidence type="ECO:0000256" key="5">
    <source>
        <dbReference type="HAMAP-Rule" id="MF_00265"/>
    </source>
</evidence>
<feature type="domain" description="PIN" evidence="6">
    <location>
        <begin position="4"/>
        <end position="130"/>
    </location>
</feature>
<evidence type="ECO:0000256" key="3">
    <source>
        <dbReference type="ARBA" id="ARBA00022723"/>
    </source>
</evidence>
<feature type="binding site" evidence="5">
    <location>
        <position position="6"/>
    </location>
    <ligand>
        <name>Mg(2+)</name>
        <dbReference type="ChEBI" id="CHEBI:18420"/>
    </ligand>
</feature>
<evidence type="ECO:0000256" key="4">
    <source>
        <dbReference type="ARBA" id="ARBA00022801"/>
    </source>
</evidence>
<reference evidence="7 8" key="1">
    <citation type="submission" date="2023-03" db="EMBL/GenBank/DDBJ databases">
        <title>NovoSphingobium album sp. nov. isolated from polycyclic aromatic hydrocarbons- and heavy-metal polluted soil.</title>
        <authorList>
            <person name="Liu Z."/>
            <person name="Wang K."/>
        </authorList>
    </citation>
    <scope>NUCLEOTIDE SEQUENCE [LARGE SCALE GENOMIC DNA]</scope>
    <source>
        <strain evidence="7 8">H3SJ31-1</strain>
    </source>
</reference>
<dbReference type="InterPro" id="IPR002716">
    <property type="entry name" value="PIN_dom"/>
</dbReference>
<accession>A0ABT5WLJ3</accession>
<feature type="binding site" evidence="5">
    <location>
        <position position="105"/>
    </location>
    <ligand>
        <name>Mg(2+)</name>
        <dbReference type="ChEBI" id="CHEBI:18420"/>
    </ligand>
</feature>
<dbReference type="EMBL" id="JARESE010000010">
    <property type="protein sequence ID" value="MDE8650916.1"/>
    <property type="molecule type" value="Genomic_DNA"/>
</dbReference>
<comment type="similarity">
    <text evidence="5">Belongs to the PINc/VapC protein family.</text>
</comment>
<comment type="caution">
    <text evidence="7">The sequence shown here is derived from an EMBL/GenBank/DDBJ whole genome shotgun (WGS) entry which is preliminary data.</text>
</comment>
<dbReference type="SUPFAM" id="SSF88723">
    <property type="entry name" value="PIN domain-like"/>
    <property type="match status" value="1"/>
</dbReference>
<dbReference type="CDD" id="cd09874">
    <property type="entry name" value="PIN_MT3492-like"/>
    <property type="match status" value="1"/>
</dbReference>
<comment type="function">
    <text evidence="5">Toxic component of a toxin-antitoxin (TA) system. An RNase.</text>
</comment>